<protein>
    <submittedName>
        <fullName evidence="3">Uncharacterized protein</fullName>
    </submittedName>
</protein>
<feature type="coiled-coil region" evidence="1">
    <location>
        <begin position="1"/>
        <end position="28"/>
    </location>
</feature>
<feature type="transmembrane region" description="Helical" evidence="2">
    <location>
        <begin position="111"/>
        <end position="128"/>
    </location>
</feature>
<feature type="transmembrane region" description="Helical" evidence="2">
    <location>
        <begin position="76"/>
        <end position="99"/>
    </location>
</feature>
<keyword evidence="2" id="KW-0472">Membrane</keyword>
<accession>A0A5B9D8F3</accession>
<reference evidence="3 4" key="2">
    <citation type="journal article" date="2024" name="Int. J. Syst. Evol. Microbiol.">
        <title>Promethearchaeum syntrophicum gen. nov., sp. nov., an anaerobic, obligately syntrophic archaeon, the first isolate of the lineage 'Asgard' archaea, and proposal of the new archaeal phylum Promethearchaeota phyl. nov. and kingdom Promethearchaeati regn. nov.</title>
        <authorList>
            <person name="Imachi H."/>
            <person name="Nobu M.K."/>
            <person name="Kato S."/>
            <person name="Takaki Y."/>
            <person name="Miyazaki M."/>
            <person name="Miyata M."/>
            <person name="Ogawara M."/>
            <person name="Saito Y."/>
            <person name="Sakai S."/>
            <person name="Tahara Y.O."/>
            <person name="Takano Y."/>
            <person name="Tasumi E."/>
            <person name="Uematsu K."/>
            <person name="Yoshimura T."/>
            <person name="Itoh T."/>
            <person name="Ohkuma M."/>
            <person name="Takai K."/>
        </authorList>
    </citation>
    <scope>NUCLEOTIDE SEQUENCE [LARGE SCALE GENOMIC DNA]</scope>
    <source>
        <strain evidence="3 4">MK-D1</strain>
    </source>
</reference>
<keyword evidence="4" id="KW-1185">Reference proteome</keyword>
<dbReference type="AlphaFoldDB" id="A0A5B9D8F3"/>
<evidence type="ECO:0000313" key="4">
    <source>
        <dbReference type="Proteomes" id="UP000321408"/>
    </source>
</evidence>
<keyword evidence="2" id="KW-0812">Transmembrane</keyword>
<feature type="transmembrane region" description="Helical" evidence="2">
    <location>
        <begin position="34"/>
        <end position="56"/>
    </location>
</feature>
<dbReference type="Proteomes" id="UP000321408">
    <property type="component" value="Chromosome"/>
</dbReference>
<gene>
    <name evidence="3" type="ORF">DSAG12_00707</name>
</gene>
<proteinExistence type="predicted"/>
<keyword evidence="2" id="KW-1133">Transmembrane helix</keyword>
<name>A0A5B9D8F3_9ARCH</name>
<organism evidence="3 4">
    <name type="scientific">Promethearchaeum syntrophicum</name>
    <dbReference type="NCBI Taxonomy" id="2594042"/>
    <lineage>
        <taxon>Archaea</taxon>
        <taxon>Promethearchaeati</taxon>
        <taxon>Promethearchaeota</taxon>
        <taxon>Promethearchaeia</taxon>
        <taxon>Promethearchaeales</taxon>
        <taxon>Promethearchaeaceae</taxon>
        <taxon>Promethearchaeum</taxon>
    </lineage>
</organism>
<evidence type="ECO:0000256" key="2">
    <source>
        <dbReference type="SAM" id="Phobius"/>
    </source>
</evidence>
<evidence type="ECO:0000313" key="3">
    <source>
        <dbReference type="EMBL" id="QEE14886.1"/>
    </source>
</evidence>
<dbReference type="KEGG" id="psyt:DSAG12_00707"/>
<dbReference type="EMBL" id="CP042905">
    <property type="protein sequence ID" value="QEE14886.1"/>
    <property type="molecule type" value="Genomic_DNA"/>
</dbReference>
<feature type="transmembrane region" description="Helical" evidence="2">
    <location>
        <begin position="134"/>
        <end position="152"/>
    </location>
</feature>
<dbReference type="RefSeq" id="WP_147661821.1">
    <property type="nucleotide sequence ID" value="NZ_CP042905.2"/>
</dbReference>
<keyword evidence="1" id="KW-0175">Coiled coil</keyword>
<reference evidence="3 4" key="1">
    <citation type="journal article" date="2020" name="Nature">
        <title>Isolation of an archaeon at the prokaryote-eukaryote interface.</title>
        <authorList>
            <person name="Imachi H."/>
            <person name="Nobu M.K."/>
            <person name="Nakahara N."/>
            <person name="Morono Y."/>
            <person name="Ogawara M."/>
            <person name="Takaki Y."/>
            <person name="Takano Y."/>
            <person name="Uematsu K."/>
            <person name="Ikuta T."/>
            <person name="Ito M."/>
            <person name="Matsui Y."/>
            <person name="Miyazaki M."/>
            <person name="Murata K."/>
            <person name="Saito Y."/>
            <person name="Sakai S."/>
            <person name="Song C."/>
            <person name="Tasumi E."/>
            <person name="Yamanaka Y."/>
            <person name="Yamaguchi T."/>
            <person name="Kamagata Y."/>
            <person name="Tamaki H."/>
            <person name="Takai K."/>
        </authorList>
    </citation>
    <scope>NUCLEOTIDE SEQUENCE [LARGE SCALE GENOMIC DNA]</scope>
    <source>
        <strain evidence="3 4">MK-D1</strain>
    </source>
</reference>
<sequence length="161" mass="18640">MPKIKKAKKIKEEKLKNLEIQKGKVKNAMFSSTLITYLLAALFLLISFIFNGNIITGWVENVVEAKIVIDDGGAPSFLYIMDIIIKSFSVILFFFFLFISIGNFQEYRGYIMTWKEMIVIFVISLLQVSSNFTTFFITTIGITICITYFYFLQGKIEKRDF</sequence>
<evidence type="ECO:0000256" key="1">
    <source>
        <dbReference type="SAM" id="Coils"/>
    </source>
</evidence>
<dbReference type="GeneID" id="41328710"/>